<protein>
    <submittedName>
        <fullName evidence="2">DUF58 domain-containing protein</fullName>
    </submittedName>
</protein>
<evidence type="ECO:0000313" key="2">
    <source>
        <dbReference type="EMBL" id="MBJ7600288.1"/>
    </source>
</evidence>
<dbReference type="AlphaFoldDB" id="A0A934NAR6"/>
<dbReference type="InterPro" id="IPR036465">
    <property type="entry name" value="vWFA_dom_sf"/>
</dbReference>
<accession>A0A934NAR6</accession>
<sequence>MPPELEGSVQIDELLRRLRWPLLRRLAVHPGGDERSRLRGSGIEYSDVREYQPGDDPRSIDWNLSARSDKTYVRESVPDRGADVWLLVDTSRSLDWGTARCLKRQTSLELTAAASHLLARHGNRIGALLFDQHIHTVIRPASGRNPLLRLVAMVEQALAVESGGQSTDMTAVLIETARLVRRPALLIVISDFMVTGGWEPTLGLLALRHEVVAAWISDPREREIPDVGLVTFEDPESGRQLVVDTSSRTLRRRFKQAAEEQRVDLNARLVASGAAVAELSTGEELLPQLLRFFERRLVEARGPRGPRSA</sequence>
<proteinExistence type="predicted"/>
<dbReference type="SUPFAM" id="SSF53300">
    <property type="entry name" value="vWA-like"/>
    <property type="match status" value="1"/>
</dbReference>
<dbReference type="Gene3D" id="3.40.50.410">
    <property type="entry name" value="von Willebrand factor, type A domain"/>
    <property type="match status" value="1"/>
</dbReference>
<feature type="domain" description="DUF58" evidence="1">
    <location>
        <begin position="47"/>
        <end position="263"/>
    </location>
</feature>
<organism evidence="2 3">
    <name type="scientific">Candidatus Nephthysia bennettiae</name>
    <dbReference type="NCBI Taxonomy" id="3127016"/>
    <lineage>
        <taxon>Bacteria</taxon>
        <taxon>Bacillati</taxon>
        <taxon>Candidatus Dormiibacterota</taxon>
        <taxon>Candidatus Dormibacteria</taxon>
        <taxon>Candidatus Dormibacterales</taxon>
        <taxon>Candidatus Dormibacteraceae</taxon>
        <taxon>Candidatus Nephthysia</taxon>
    </lineage>
</organism>
<reference evidence="2" key="1">
    <citation type="submission" date="2020-10" db="EMBL/GenBank/DDBJ databases">
        <title>Ca. Dormibacterota MAGs.</title>
        <authorList>
            <person name="Montgomery K."/>
        </authorList>
    </citation>
    <scope>NUCLEOTIDE SEQUENCE [LARGE SCALE GENOMIC DNA]</scope>
    <source>
        <strain evidence="2">SC8812_S17_10</strain>
    </source>
</reference>
<dbReference type="Pfam" id="PF01882">
    <property type="entry name" value="DUF58"/>
    <property type="match status" value="1"/>
</dbReference>
<dbReference type="PANTHER" id="PTHR33608">
    <property type="entry name" value="BLL2464 PROTEIN"/>
    <property type="match status" value="1"/>
</dbReference>
<evidence type="ECO:0000259" key="1">
    <source>
        <dbReference type="Pfam" id="PF01882"/>
    </source>
</evidence>
<evidence type="ECO:0000313" key="3">
    <source>
        <dbReference type="Proteomes" id="UP000612893"/>
    </source>
</evidence>
<dbReference type="RefSeq" id="WP_338204054.1">
    <property type="nucleotide sequence ID" value="NZ_JAEKNR010000198.1"/>
</dbReference>
<name>A0A934NAR6_9BACT</name>
<dbReference type="InterPro" id="IPR002881">
    <property type="entry name" value="DUF58"/>
</dbReference>
<dbReference type="EMBL" id="JAEKNR010000198">
    <property type="protein sequence ID" value="MBJ7600288.1"/>
    <property type="molecule type" value="Genomic_DNA"/>
</dbReference>
<dbReference type="PANTHER" id="PTHR33608:SF6">
    <property type="entry name" value="BLL2464 PROTEIN"/>
    <property type="match status" value="1"/>
</dbReference>
<comment type="caution">
    <text evidence="2">The sequence shown here is derived from an EMBL/GenBank/DDBJ whole genome shotgun (WGS) entry which is preliminary data.</text>
</comment>
<gene>
    <name evidence="2" type="ORF">JF922_19715</name>
</gene>
<dbReference type="Proteomes" id="UP000612893">
    <property type="component" value="Unassembled WGS sequence"/>
</dbReference>
<keyword evidence="3" id="KW-1185">Reference proteome</keyword>